<sequence length="107" mass="12168">MEVSMLGDEAVETAVQPRQLNVTHHVKGSNVYIECYIPNFSFSDERGEKVNGEGYLNLYIDGKKTDEIHTAAFIIKGLDKGTHTIFIEVLHNDSSRYHLKKTWNVTI</sequence>
<dbReference type="EMBL" id="JNVC02000001">
    <property type="protein sequence ID" value="KEZ54121.1"/>
    <property type="molecule type" value="Genomic_DNA"/>
</dbReference>
<accession>A0A084H3F9</accession>
<dbReference type="Proteomes" id="UP000028549">
    <property type="component" value="Unassembled WGS sequence"/>
</dbReference>
<dbReference type="STRING" id="246786.GS18_0204130"/>
<organism evidence="1 2">
    <name type="scientific">Metabacillus indicus</name>
    <name type="common">Bacillus indicus</name>
    <dbReference type="NCBI Taxonomy" id="246786"/>
    <lineage>
        <taxon>Bacteria</taxon>
        <taxon>Bacillati</taxon>
        <taxon>Bacillota</taxon>
        <taxon>Bacilli</taxon>
        <taxon>Bacillales</taxon>
        <taxon>Bacillaceae</taxon>
        <taxon>Metabacillus</taxon>
    </lineage>
</organism>
<gene>
    <name evidence="1" type="ORF">GS18_0204130</name>
</gene>
<reference evidence="1 2" key="1">
    <citation type="journal article" date="2005" name="Int. J. Syst. Evol. Microbiol.">
        <title>Bacillus cibi sp. nov., isolated from jeotgal, a traditional Korean fermented seafood.</title>
        <authorList>
            <person name="Yoon J.H."/>
            <person name="Lee C.H."/>
            <person name="Oh T.K."/>
        </authorList>
    </citation>
    <scope>NUCLEOTIDE SEQUENCE [LARGE SCALE GENOMIC DNA]</scope>
    <source>
        <strain evidence="1 2">DSM 16189</strain>
    </source>
</reference>
<dbReference type="AlphaFoldDB" id="A0A084H3F9"/>
<evidence type="ECO:0000313" key="1">
    <source>
        <dbReference type="EMBL" id="KEZ54121.1"/>
    </source>
</evidence>
<keyword evidence="2" id="KW-1185">Reference proteome</keyword>
<name>A0A084H3F9_METID</name>
<evidence type="ECO:0000313" key="2">
    <source>
        <dbReference type="Proteomes" id="UP000028549"/>
    </source>
</evidence>
<protein>
    <submittedName>
        <fullName evidence="1">Uncharacterized protein</fullName>
    </submittedName>
</protein>
<comment type="caution">
    <text evidence="1">The sequence shown here is derived from an EMBL/GenBank/DDBJ whole genome shotgun (WGS) entry which is preliminary data.</text>
</comment>
<proteinExistence type="predicted"/>